<protein>
    <submittedName>
        <fullName evidence="2">Uncharacterized protein</fullName>
    </submittedName>
</protein>
<gene>
    <name evidence="2" type="ORF">PCOR1329_LOCUS37615</name>
</gene>
<comment type="caution">
    <text evidence="2">The sequence shown here is derived from an EMBL/GenBank/DDBJ whole genome shotgun (WGS) entry which is preliminary data.</text>
</comment>
<organism evidence="2 3">
    <name type="scientific">Prorocentrum cordatum</name>
    <dbReference type="NCBI Taxonomy" id="2364126"/>
    <lineage>
        <taxon>Eukaryota</taxon>
        <taxon>Sar</taxon>
        <taxon>Alveolata</taxon>
        <taxon>Dinophyceae</taxon>
        <taxon>Prorocentrales</taxon>
        <taxon>Prorocentraceae</taxon>
        <taxon>Prorocentrum</taxon>
    </lineage>
</organism>
<reference evidence="2" key="1">
    <citation type="submission" date="2023-10" db="EMBL/GenBank/DDBJ databases">
        <authorList>
            <person name="Chen Y."/>
            <person name="Shah S."/>
            <person name="Dougan E. K."/>
            <person name="Thang M."/>
            <person name="Chan C."/>
        </authorList>
    </citation>
    <scope>NUCLEOTIDE SEQUENCE [LARGE SCALE GENOMIC DNA]</scope>
</reference>
<sequence length="864" mass="94461">MPLFTVVRLASWAASQWGTIGPVPGAAGQCAFAANLPGGLLGLVVAIGGVGFLLGGLETGRRVCALWNDGEDWQVRALLTPATAGDLDEVMGVNAIDDPEIQSHIWYALSPDVDAYPHLLAAPPLAGLCLADSTDRFDPTLGEGRRRPRRSRTYGEDWAPTPLELSRAIRFAVMGDSDGSAPSRRMVGKKPMTASEVKALTVATGSSVTQGRPAGTEAEVGTGMLENPAPMVRQVICMSGGALGPQTLEDYRVDGWATIGDFGVAKVGGRIFLFRAVDKKTASEGERKRVFRDAVKRLQVSQWRHWPVRGPRTVKWRLEFLGEQDMHPRARHAKWKAERRLQSGDAGVADHELAMRMFEVAVVCDQLMVSELACFEYLARRAQAAERRHRHLVAGGGSEVDAVEDEYLCMGAAETRGLLMVAPELQRHITEALHKEAAILKQRRQLREERATARGPGGGALGSGGAPAALESKIKNQAGEIERLQARPCDRTGDAAEHALDWEYEVHEEAGVQHVKGVISSVGPPCIALAAAFTELCGHAPGYSQMPEIRTPFQRDLVSLPRGDHALCDGLSHLQEERVKPYNDPELVRSQSCLASFLLDLYDSNLLYFGAEQPATVGMFFVLKSDKVRQRLNQEFADPDYTQVPTAGAWNGLMLRPDDKLFLSQVDVDNAFYRILLPPGLSRRFVLPAVSRRALLAARPGLVLPEGGKISGFLRALPMGWRSGFPDNRLVRDRHTTPDVRAGEAAAVYVDGAATLGTDSNMVDRRCQDVTRCLQDHGLICKGVECSGGLQKFTGLHFDVETGKISLGRERLWRLRLGLLWRMRPSVELELCRAAALVCFCFVDPKRPLASDVYATDALRELGR</sequence>
<evidence type="ECO:0000256" key="1">
    <source>
        <dbReference type="SAM" id="MobiDB-lite"/>
    </source>
</evidence>
<feature type="region of interest" description="Disordered" evidence="1">
    <location>
        <begin position="203"/>
        <end position="222"/>
    </location>
</feature>
<dbReference type="Proteomes" id="UP001189429">
    <property type="component" value="Unassembled WGS sequence"/>
</dbReference>
<keyword evidence="3" id="KW-1185">Reference proteome</keyword>
<accession>A0ABN9TC00</accession>
<evidence type="ECO:0000313" key="3">
    <source>
        <dbReference type="Proteomes" id="UP001189429"/>
    </source>
</evidence>
<dbReference type="EMBL" id="CAUYUJ010014558">
    <property type="protein sequence ID" value="CAK0843184.1"/>
    <property type="molecule type" value="Genomic_DNA"/>
</dbReference>
<evidence type="ECO:0000313" key="2">
    <source>
        <dbReference type="EMBL" id="CAK0843184.1"/>
    </source>
</evidence>
<name>A0ABN9TC00_9DINO</name>
<proteinExistence type="predicted"/>